<dbReference type="Proteomes" id="UP000803844">
    <property type="component" value="Unassembled WGS sequence"/>
</dbReference>
<organism evidence="2 3">
    <name type="scientific">Cryphonectria parasitica (strain ATCC 38755 / EP155)</name>
    <dbReference type="NCBI Taxonomy" id="660469"/>
    <lineage>
        <taxon>Eukaryota</taxon>
        <taxon>Fungi</taxon>
        <taxon>Dikarya</taxon>
        <taxon>Ascomycota</taxon>
        <taxon>Pezizomycotina</taxon>
        <taxon>Sordariomycetes</taxon>
        <taxon>Sordariomycetidae</taxon>
        <taxon>Diaporthales</taxon>
        <taxon>Cryphonectriaceae</taxon>
        <taxon>Cryphonectria-Endothia species complex</taxon>
        <taxon>Cryphonectria</taxon>
    </lineage>
</organism>
<feature type="compositionally biased region" description="Basic and acidic residues" evidence="1">
    <location>
        <begin position="178"/>
        <end position="193"/>
    </location>
</feature>
<feature type="compositionally biased region" description="Polar residues" evidence="1">
    <location>
        <begin position="161"/>
        <end position="173"/>
    </location>
</feature>
<evidence type="ECO:0000256" key="1">
    <source>
        <dbReference type="SAM" id="MobiDB-lite"/>
    </source>
</evidence>
<feature type="compositionally biased region" description="Polar residues" evidence="1">
    <location>
        <begin position="8"/>
        <end position="18"/>
    </location>
</feature>
<feature type="region of interest" description="Disordered" evidence="1">
    <location>
        <begin position="1"/>
        <end position="206"/>
    </location>
</feature>
<gene>
    <name evidence="2" type="ORF">M406DRAFT_75471</name>
</gene>
<sequence length="291" mass="31603">MASIGQEIDSSISESNILQYGRRSPKPAAKTPDQNELLRPSSHPETDEPGSTSAETEYQHGDHAKPVSKRSTRGATESYSQDTTPGTSSGSRAASALVHQPEDPPSSSLASRFLWERNERAPKTNIAKSYRGAKQKPMGTRGSRGSERTSQLSGKHESDDLQLNNEDIMSENFSMPDMEARDSDDSDDLRDSENSSSSDEDDNASIYIKFRDPDTIDSKGRFLSPIAESVWGSMKARMEEYWSPIGPSTPKRGATASGTGISASFCSPTRMGIRETSSSCTIIAHLSTIQA</sequence>
<protein>
    <submittedName>
        <fullName evidence="2">Uncharacterized protein</fullName>
    </submittedName>
</protein>
<dbReference type="AlphaFoldDB" id="A0A9P4Y7R6"/>
<feature type="compositionally biased region" description="Polar residues" evidence="1">
    <location>
        <begin position="73"/>
        <end position="92"/>
    </location>
</feature>
<dbReference type="RefSeq" id="XP_040779247.1">
    <property type="nucleotide sequence ID" value="XM_040925855.1"/>
</dbReference>
<accession>A0A9P4Y7R6</accession>
<name>A0A9P4Y7R6_CRYP1</name>
<dbReference type="EMBL" id="MU032345">
    <property type="protein sequence ID" value="KAF3768286.1"/>
    <property type="molecule type" value="Genomic_DNA"/>
</dbReference>
<dbReference type="GeneID" id="63842984"/>
<evidence type="ECO:0000313" key="3">
    <source>
        <dbReference type="Proteomes" id="UP000803844"/>
    </source>
</evidence>
<proteinExistence type="predicted"/>
<evidence type="ECO:0000313" key="2">
    <source>
        <dbReference type="EMBL" id="KAF3768286.1"/>
    </source>
</evidence>
<reference evidence="2" key="1">
    <citation type="journal article" date="2020" name="Phytopathology">
        <title>Genome sequence of the chestnut blight fungus Cryphonectria parasitica EP155: A fundamental resource for an archetypical invasive plant pathogen.</title>
        <authorList>
            <person name="Crouch J.A."/>
            <person name="Dawe A."/>
            <person name="Aerts A."/>
            <person name="Barry K."/>
            <person name="Churchill A.C.L."/>
            <person name="Grimwood J."/>
            <person name="Hillman B."/>
            <person name="Milgroom M.G."/>
            <person name="Pangilinan J."/>
            <person name="Smith M."/>
            <person name="Salamov A."/>
            <person name="Schmutz J."/>
            <person name="Yadav J."/>
            <person name="Grigoriev I.V."/>
            <person name="Nuss D."/>
        </authorList>
    </citation>
    <scope>NUCLEOTIDE SEQUENCE</scope>
    <source>
        <strain evidence="2">EP155</strain>
    </source>
</reference>
<keyword evidence="3" id="KW-1185">Reference proteome</keyword>
<comment type="caution">
    <text evidence="2">The sequence shown here is derived from an EMBL/GenBank/DDBJ whole genome shotgun (WGS) entry which is preliminary data.</text>
</comment>